<sequence length="449" mass="51970">MAHPETNNTLGTLPTEVLLFIVNNLSQHDICSLCRTSQKIQYRVQPSLYTKIHFNPLRELILLPLIKLLKILIKRPHLGLLVQDITLTHGSKASMFRRPNYNTKALQHFIKELRLPFQDTWLRDVENQTTDSIVAMLLVLCPNLSSLAADHLYIDEPRIFGMLVRHLVQPQTDNPKSLLRNLRSLALTPHLDQFPEDEPNTDAMLPLFYISTLRHIKFTVDSPPQFTWPLSSPPTLENLTSMHLSRLREVQLGEVLACTKNLQSLTWNWVFDGGEEHVWMVNNGIFDLDRLGLALEHVRDSLVDLKLTADEANFFSSYADIEIQGSLKALARFPKLRSLHALYHFLLNQSPERYTDELHSILPQSLHHLTMSDEFSYGEGWEEQAQSDVIQKWWSHHLDCTPELRSLTIHATDKTYKWIIPGYALFQLGSQHGIDVQIDRKREKKERYE</sequence>
<dbReference type="InterPro" id="IPR032675">
    <property type="entry name" value="LRR_dom_sf"/>
</dbReference>
<dbReference type="InterPro" id="IPR001810">
    <property type="entry name" value="F-box_dom"/>
</dbReference>
<gene>
    <name evidence="2" type="ORF">VHEMI10505</name>
</gene>
<dbReference type="Gene3D" id="3.80.10.10">
    <property type="entry name" value="Ribonuclease Inhibitor"/>
    <property type="match status" value="1"/>
</dbReference>
<dbReference type="HOGENOM" id="CLU_047750_0_0_1"/>
<keyword evidence="3" id="KW-1185">Reference proteome</keyword>
<reference evidence="2 3" key="1">
    <citation type="journal article" date="2015" name="Genome Announc.">
        <title>Draft Genome Sequence and Gene Annotation of the Entomopathogenic Fungus Verticillium hemipterigenum.</title>
        <authorList>
            <person name="Horn F."/>
            <person name="Habel A."/>
            <person name="Scharf D.H."/>
            <person name="Dworschak J."/>
            <person name="Brakhage A.A."/>
            <person name="Guthke R."/>
            <person name="Hertweck C."/>
            <person name="Linde J."/>
        </authorList>
    </citation>
    <scope>NUCLEOTIDE SEQUENCE [LARGE SCALE GENOMIC DNA]</scope>
</reference>
<evidence type="ECO:0000313" key="3">
    <source>
        <dbReference type="Proteomes" id="UP000039046"/>
    </source>
</evidence>
<name>A0A0A1TD81_9HYPO</name>
<evidence type="ECO:0000313" key="2">
    <source>
        <dbReference type="EMBL" id="CEJ95001.1"/>
    </source>
</evidence>
<proteinExistence type="predicted"/>
<dbReference type="AlphaFoldDB" id="A0A0A1TD81"/>
<evidence type="ECO:0000259" key="1">
    <source>
        <dbReference type="PROSITE" id="PS50181"/>
    </source>
</evidence>
<dbReference type="Pfam" id="PF12937">
    <property type="entry name" value="F-box-like"/>
    <property type="match status" value="1"/>
</dbReference>
<dbReference type="PROSITE" id="PS50181">
    <property type="entry name" value="FBOX"/>
    <property type="match status" value="1"/>
</dbReference>
<protein>
    <recommendedName>
        <fullName evidence="1">F-box domain-containing protein</fullName>
    </recommendedName>
</protein>
<dbReference type="EMBL" id="CDHN01000008">
    <property type="protein sequence ID" value="CEJ95001.1"/>
    <property type="molecule type" value="Genomic_DNA"/>
</dbReference>
<accession>A0A0A1TD81</accession>
<feature type="domain" description="F-box" evidence="1">
    <location>
        <begin position="7"/>
        <end position="52"/>
    </location>
</feature>
<dbReference type="CDD" id="cd09917">
    <property type="entry name" value="F-box_SF"/>
    <property type="match status" value="1"/>
</dbReference>
<dbReference type="Proteomes" id="UP000039046">
    <property type="component" value="Unassembled WGS sequence"/>
</dbReference>
<dbReference type="OrthoDB" id="4191831at2759"/>
<organism evidence="2 3">
    <name type="scientific">[Torrubiella] hemipterigena</name>
    <dbReference type="NCBI Taxonomy" id="1531966"/>
    <lineage>
        <taxon>Eukaryota</taxon>
        <taxon>Fungi</taxon>
        <taxon>Dikarya</taxon>
        <taxon>Ascomycota</taxon>
        <taxon>Pezizomycotina</taxon>
        <taxon>Sordariomycetes</taxon>
        <taxon>Hypocreomycetidae</taxon>
        <taxon>Hypocreales</taxon>
        <taxon>Clavicipitaceae</taxon>
        <taxon>Clavicipitaceae incertae sedis</taxon>
        <taxon>'Torrubiella' clade</taxon>
    </lineage>
</organism>